<dbReference type="InterPro" id="IPR017937">
    <property type="entry name" value="Thioredoxin_CS"/>
</dbReference>
<evidence type="ECO:0000313" key="9">
    <source>
        <dbReference type="EMBL" id="EKC26561.1"/>
    </source>
</evidence>
<gene>
    <name evidence="9" type="ORF">CGI_10004060</name>
</gene>
<feature type="domain" description="Thioredoxin" evidence="8">
    <location>
        <begin position="114"/>
        <end position="244"/>
    </location>
</feature>
<dbReference type="InterPro" id="IPR051063">
    <property type="entry name" value="PDI"/>
</dbReference>
<dbReference type="InterPro" id="IPR011990">
    <property type="entry name" value="TPR-like_helical_dom_sf"/>
</dbReference>
<evidence type="ECO:0000256" key="3">
    <source>
        <dbReference type="ARBA" id="ARBA00022737"/>
    </source>
</evidence>
<evidence type="ECO:0000256" key="2">
    <source>
        <dbReference type="ARBA" id="ARBA00022729"/>
    </source>
</evidence>
<dbReference type="InterPro" id="IPR046374">
    <property type="entry name" value="PDI_a_PDIR"/>
</dbReference>
<sequence>MKFSLLWLSVLCTLPFYLGAKQSLIQEIDDLKEFKKYIKTKPNVLVVFAKNSKALSPYRQTFNEVSQEMKGKASLVVVDCGEAKKLCKNMKVNPASIELKHFKGGNFNKDYDRKMVTKSMVNFLLDPTGDIPWEEETGAEDVVHVESPKAFYKMLRKQKQPMLVMFYAPWCGFCKRMKPDFAAAATALKGQAILAGIDVDKPHQMELRQEYNITGFPTLYYFENGKKKFNYGGENNKDGILSWMKDPKPPQPKEEEKPWSAEPSDVIHLTDDNFATVMAENPSVLVMFYAPWCGHCKTMKPEYAKAAAALKEKNIDGVLAAVDATKEKKIGDQFKITGFPTVKYFKDGEFAFDFSERTEDKIVEFMKNPSEPPPPPPPEQNWADVPSDVVHLTDETFKPFLRKKKHALIMFYAPWCGHCKKAKPEFQNAAAKLVAFCAVDCTVHQALCTQNEVTGYPTLKYFNYGKNPQNYMGGREEADFVKFMKDPSNPGATPPPPPADPPEKQWADIKGMENLHFPTASNFDTFIQDHKSALVMFYAPWCGHCKAMKPAYGEAAAKLKQEKIDGVLAAVDATAEQALGTRFNIRGYPTLKYFKNGQEAFDYQSGRSTNDLVSFMKDPKEPAPPPPPEPAWSTVPSKVNHLTSKDFKSFLKSKSSVLVMFYAPWCGHCKKAKPEYQAAADKLAKESDSKVFAAVDCTTNEDICKTEKIDGYPTIKLYSDGNYMADYNEDRKRSVAEGFRHGQTDRDYVKVLKDITVLDCDTEVFLCCKHLKRKDDASAALKELEITVAEVCKYDDKPVAHLILGILYEEDKRFDEAISQYEVSLSLRSTFTSALCRSYLGKTKQILPPNLI</sequence>
<feature type="domain" description="Thioredoxin" evidence="8">
    <location>
        <begin position="379"/>
        <end position="489"/>
    </location>
</feature>
<dbReference type="InParanoid" id="K1QYJ3"/>
<accession>K1QYJ3</accession>
<keyword evidence="9" id="KW-0413">Isomerase</keyword>
<dbReference type="AlphaFoldDB" id="K1QYJ3"/>
<evidence type="ECO:0000256" key="1">
    <source>
        <dbReference type="ARBA" id="ARBA00006347"/>
    </source>
</evidence>
<evidence type="ECO:0000256" key="7">
    <source>
        <dbReference type="SAM" id="SignalP"/>
    </source>
</evidence>
<evidence type="ECO:0000256" key="4">
    <source>
        <dbReference type="ARBA" id="ARBA00023284"/>
    </source>
</evidence>
<dbReference type="InterPro" id="IPR036249">
    <property type="entry name" value="Thioredoxin-like_sf"/>
</dbReference>
<dbReference type="Gene3D" id="1.25.40.10">
    <property type="entry name" value="Tetratricopeptide repeat domain"/>
    <property type="match status" value="1"/>
</dbReference>
<dbReference type="NCBIfam" id="TIGR01126">
    <property type="entry name" value="pdi_dom"/>
    <property type="match status" value="1"/>
</dbReference>
<dbReference type="PRINTS" id="PR00421">
    <property type="entry name" value="THIOREDOXIN"/>
</dbReference>
<dbReference type="GO" id="GO:0006457">
    <property type="term" value="P:protein folding"/>
    <property type="evidence" value="ECO:0007669"/>
    <property type="project" value="TreeGrafter"/>
</dbReference>
<dbReference type="InterPro" id="IPR019734">
    <property type="entry name" value="TPR_rpt"/>
</dbReference>
<feature type="chain" id="PRO_5043500868" evidence="7">
    <location>
        <begin position="21"/>
        <end position="852"/>
    </location>
</feature>
<feature type="compositionally biased region" description="Basic and acidic residues" evidence="6">
    <location>
        <begin position="245"/>
        <end position="259"/>
    </location>
</feature>
<dbReference type="Gene3D" id="3.40.30.10">
    <property type="entry name" value="Glutaredoxin"/>
    <property type="match status" value="6"/>
</dbReference>
<dbReference type="PANTHER" id="PTHR45672:SF2">
    <property type="entry name" value="PROTEIN DISULFIDE-ISOMERASE A5"/>
    <property type="match status" value="1"/>
</dbReference>
<keyword evidence="2 7" id="KW-0732">Signal</keyword>
<feature type="signal peptide" evidence="7">
    <location>
        <begin position="1"/>
        <end position="20"/>
    </location>
</feature>
<name>K1QYJ3_MAGGI</name>
<dbReference type="Pfam" id="PF00085">
    <property type="entry name" value="Thioredoxin"/>
    <property type="match status" value="5"/>
</dbReference>
<organism evidence="9">
    <name type="scientific">Magallana gigas</name>
    <name type="common">Pacific oyster</name>
    <name type="synonym">Crassostrea gigas</name>
    <dbReference type="NCBI Taxonomy" id="29159"/>
    <lineage>
        <taxon>Eukaryota</taxon>
        <taxon>Metazoa</taxon>
        <taxon>Spiralia</taxon>
        <taxon>Lophotrochozoa</taxon>
        <taxon>Mollusca</taxon>
        <taxon>Bivalvia</taxon>
        <taxon>Autobranchia</taxon>
        <taxon>Pteriomorphia</taxon>
        <taxon>Ostreida</taxon>
        <taxon>Ostreoidea</taxon>
        <taxon>Ostreidae</taxon>
        <taxon>Magallana</taxon>
    </lineage>
</organism>
<dbReference type="FunCoup" id="K1QYJ3">
    <property type="interactions" value="786"/>
</dbReference>
<dbReference type="HOGENOM" id="CLU_021181_1_0_1"/>
<dbReference type="PROSITE" id="PS50005">
    <property type="entry name" value="TPR"/>
    <property type="match status" value="1"/>
</dbReference>
<dbReference type="EMBL" id="JH819155">
    <property type="protein sequence ID" value="EKC26561.1"/>
    <property type="molecule type" value="Genomic_DNA"/>
</dbReference>
<comment type="similarity">
    <text evidence="1 5">Belongs to the protein disulfide isomerase family.</text>
</comment>
<evidence type="ECO:0000256" key="6">
    <source>
        <dbReference type="SAM" id="MobiDB-lite"/>
    </source>
</evidence>
<feature type="domain" description="Thioredoxin" evidence="8">
    <location>
        <begin position="494"/>
        <end position="621"/>
    </location>
</feature>
<protein>
    <submittedName>
        <fullName evidence="9">Protein disulfide-isomerase A5</fullName>
    </submittedName>
</protein>
<keyword evidence="3" id="KW-0677">Repeat</keyword>
<dbReference type="CDD" id="cd02997">
    <property type="entry name" value="PDI_a_PDIR"/>
    <property type="match status" value="3"/>
</dbReference>
<dbReference type="PANTHER" id="PTHR45672">
    <property type="entry name" value="PROTEIN DISULFIDE-ISOMERASE C17H9.14C-RELATED"/>
    <property type="match status" value="1"/>
</dbReference>
<dbReference type="GO" id="GO:0003756">
    <property type="term" value="F:protein disulfide isomerase activity"/>
    <property type="evidence" value="ECO:0007669"/>
    <property type="project" value="InterPro"/>
</dbReference>
<proteinExistence type="inferred from homology"/>
<reference evidence="9" key="1">
    <citation type="journal article" date="2012" name="Nature">
        <title>The oyster genome reveals stress adaptation and complexity of shell formation.</title>
        <authorList>
            <person name="Zhang G."/>
            <person name="Fang X."/>
            <person name="Guo X."/>
            <person name="Li L."/>
            <person name="Luo R."/>
            <person name="Xu F."/>
            <person name="Yang P."/>
            <person name="Zhang L."/>
            <person name="Wang X."/>
            <person name="Qi H."/>
            <person name="Xiong Z."/>
            <person name="Que H."/>
            <person name="Xie Y."/>
            <person name="Holland P.W."/>
            <person name="Paps J."/>
            <person name="Zhu Y."/>
            <person name="Wu F."/>
            <person name="Chen Y."/>
            <person name="Wang J."/>
            <person name="Peng C."/>
            <person name="Meng J."/>
            <person name="Yang L."/>
            <person name="Liu J."/>
            <person name="Wen B."/>
            <person name="Zhang N."/>
            <person name="Huang Z."/>
            <person name="Zhu Q."/>
            <person name="Feng Y."/>
            <person name="Mount A."/>
            <person name="Hedgecock D."/>
            <person name="Xu Z."/>
            <person name="Liu Y."/>
            <person name="Domazet-Loso T."/>
            <person name="Du Y."/>
            <person name="Sun X."/>
            <person name="Zhang S."/>
            <person name="Liu B."/>
            <person name="Cheng P."/>
            <person name="Jiang X."/>
            <person name="Li J."/>
            <person name="Fan D."/>
            <person name="Wang W."/>
            <person name="Fu W."/>
            <person name="Wang T."/>
            <person name="Wang B."/>
            <person name="Zhang J."/>
            <person name="Peng Z."/>
            <person name="Li Y."/>
            <person name="Li N."/>
            <person name="Wang J."/>
            <person name="Chen M."/>
            <person name="He Y."/>
            <person name="Tan F."/>
            <person name="Song X."/>
            <person name="Zheng Q."/>
            <person name="Huang R."/>
            <person name="Yang H."/>
            <person name="Du X."/>
            <person name="Chen L."/>
            <person name="Yang M."/>
            <person name="Gaffney P.M."/>
            <person name="Wang S."/>
            <person name="Luo L."/>
            <person name="She Z."/>
            <person name="Ming Y."/>
            <person name="Huang W."/>
            <person name="Zhang S."/>
            <person name="Huang B."/>
            <person name="Zhang Y."/>
            <person name="Qu T."/>
            <person name="Ni P."/>
            <person name="Miao G."/>
            <person name="Wang J."/>
            <person name="Wang Q."/>
            <person name="Steinberg C.E."/>
            <person name="Wang H."/>
            <person name="Li N."/>
            <person name="Qian L."/>
            <person name="Zhang G."/>
            <person name="Li Y."/>
            <person name="Yang H."/>
            <person name="Liu X."/>
            <person name="Wang J."/>
            <person name="Yin Y."/>
            <person name="Wang J."/>
        </authorList>
    </citation>
    <scope>NUCLEOTIDE SEQUENCE [LARGE SCALE GENOMIC DNA]</scope>
    <source>
        <strain evidence="9">05x7-T-G4-1.051#20</strain>
    </source>
</reference>
<dbReference type="GO" id="GO:0006950">
    <property type="term" value="P:response to stress"/>
    <property type="evidence" value="ECO:0007669"/>
    <property type="project" value="UniProtKB-ARBA"/>
</dbReference>
<dbReference type="PROSITE" id="PS51352">
    <property type="entry name" value="THIOREDOXIN_2"/>
    <property type="match status" value="5"/>
</dbReference>
<dbReference type="FunFam" id="3.40.30.10:FF:000029">
    <property type="entry name" value="protein disulfide-isomerase A5 isoform X2"/>
    <property type="match status" value="1"/>
</dbReference>
<evidence type="ECO:0000256" key="5">
    <source>
        <dbReference type="RuleBase" id="RU004208"/>
    </source>
</evidence>
<dbReference type="SUPFAM" id="SSF52833">
    <property type="entry name" value="Thioredoxin-like"/>
    <property type="match status" value="6"/>
</dbReference>
<dbReference type="InterPro" id="IPR013766">
    <property type="entry name" value="Thioredoxin_domain"/>
</dbReference>
<dbReference type="InterPro" id="IPR005788">
    <property type="entry name" value="PDI_thioredoxin-like_dom"/>
</dbReference>
<feature type="domain" description="Thioredoxin" evidence="8">
    <location>
        <begin position="245"/>
        <end position="371"/>
    </location>
</feature>
<keyword evidence="4" id="KW-0676">Redox-active center</keyword>
<feature type="domain" description="Thioredoxin" evidence="8">
    <location>
        <begin position="623"/>
        <end position="754"/>
    </location>
</feature>
<dbReference type="GO" id="GO:0005783">
    <property type="term" value="C:endoplasmic reticulum"/>
    <property type="evidence" value="ECO:0007669"/>
    <property type="project" value="TreeGrafter"/>
</dbReference>
<dbReference type="PROSITE" id="PS00194">
    <property type="entry name" value="THIOREDOXIN_1"/>
    <property type="match status" value="2"/>
</dbReference>
<feature type="region of interest" description="Disordered" evidence="6">
    <location>
        <begin position="240"/>
        <end position="262"/>
    </location>
</feature>
<evidence type="ECO:0000259" key="8">
    <source>
        <dbReference type="PROSITE" id="PS51352"/>
    </source>
</evidence>